<dbReference type="CDD" id="cd01734">
    <property type="entry name" value="YlxS_C"/>
    <property type="match status" value="1"/>
</dbReference>
<dbReference type="InterPro" id="IPR028998">
    <property type="entry name" value="RimP_C"/>
</dbReference>
<reference evidence="7" key="2">
    <citation type="journal article" date="2021" name="PeerJ">
        <title>Extensive microbial diversity within the chicken gut microbiome revealed by metagenomics and culture.</title>
        <authorList>
            <person name="Gilroy R."/>
            <person name="Ravi A."/>
            <person name="Getino M."/>
            <person name="Pursley I."/>
            <person name="Horton D.L."/>
            <person name="Alikhan N.F."/>
            <person name="Baker D."/>
            <person name="Gharbi K."/>
            <person name="Hall N."/>
            <person name="Watson M."/>
            <person name="Adriaenssens E.M."/>
            <person name="Foster-Nyarko E."/>
            <person name="Jarju S."/>
            <person name="Secka A."/>
            <person name="Antonio M."/>
            <person name="Oren A."/>
            <person name="Chaudhuri R.R."/>
            <person name="La Ragione R."/>
            <person name="Hildebrand F."/>
            <person name="Pallen M.J."/>
        </authorList>
    </citation>
    <scope>NUCLEOTIDE SEQUENCE</scope>
    <source>
        <strain evidence="7">ChiSxjej2B14-8506</strain>
    </source>
</reference>
<dbReference type="EMBL" id="DVNK01000039">
    <property type="protein sequence ID" value="HIU46874.1"/>
    <property type="molecule type" value="Genomic_DNA"/>
</dbReference>
<dbReference type="Pfam" id="PF17384">
    <property type="entry name" value="DUF150_C"/>
    <property type="match status" value="1"/>
</dbReference>
<dbReference type="AlphaFoldDB" id="A0A9D1LRT4"/>
<dbReference type="InterPro" id="IPR028989">
    <property type="entry name" value="RimP_N"/>
</dbReference>
<feature type="region of interest" description="Disordered" evidence="4">
    <location>
        <begin position="172"/>
        <end position="193"/>
    </location>
</feature>
<comment type="function">
    <text evidence="3">Required for maturation of 30S ribosomal subunits.</text>
</comment>
<proteinExistence type="inferred from homology"/>
<reference evidence="7" key="1">
    <citation type="submission" date="2020-10" db="EMBL/GenBank/DDBJ databases">
        <authorList>
            <person name="Gilroy R."/>
        </authorList>
    </citation>
    <scope>NUCLEOTIDE SEQUENCE</scope>
    <source>
        <strain evidence="7">ChiSxjej2B14-8506</strain>
    </source>
</reference>
<comment type="subcellular location">
    <subcellularLocation>
        <location evidence="3">Cytoplasm</location>
    </subcellularLocation>
</comment>
<dbReference type="InterPro" id="IPR003728">
    <property type="entry name" value="Ribosome_maturation_RimP"/>
</dbReference>
<dbReference type="PANTHER" id="PTHR33867">
    <property type="entry name" value="RIBOSOME MATURATION FACTOR RIMP"/>
    <property type="match status" value="1"/>
</dbReference>
<dbReference type="SUPFAM" id="SSF74942">
    <property type="entry name" value="YhbC-like, C-terminal domain"/>
    <property type="match status" value="1"/>
</dbReference>
<dbReference type="HAMAP" id="MF_01077">
    <property type="entry name" value="RimP"/>
    <property type="match status" value="1"/>
</dbReference>
<feature type="compositionally biased region" description="Acidic residues" evidence="4">
    <location>
        <begin position="179"/>
        <end position="193"/>
    </location>
</feature>
<comment type="similarity">
    <text evidence="3">Belongs to the RimP family.</text>
</comment>
<dbReference type="PANTHER" id="PTHR33867:SF1">
    <property type="entry name" value="RIBOSOME MATURATION FACTOR RIMP"/>
    <property type="match status" value="1"/>
</dbReference>
<comment type="caution">
    <text evidence="7">The sequence shown here is derived from an EMBL/GenBank/DDBJ whole genome shotgun (WGS) entry which is preliminary data.</text>
</comment>
<evidence type="ECO:0000256" key="4">
    <source>
        <dbReference type="SAM" id="MobiDB-lite"/>
    </source>
</evidence>
<gene>
    <name evidence="3" type="primary">rimP</name>
    <name evidence="7" type="ORF">IAC59_06410</name>
</gene>
<dbReference type="SUPFAM" id="SSF75420">
    <property type="entry name" value="YhbC-like, N-terminal domain"/>
    <property type="match status" value="1"/>
</dbReference>
<name>A0A9D1LRT4_9FIRM</name>
<dbReference type="GO" id="GO:0000028">
    <property type="term" value="P:ribosomal small subunit assembly"/>
    <property type="evidence" value="ECO:0007669"/>
    <property type="project" value="TreeGrafter"/>
</dbReference>
<dbReference type="Gene3D" id="3.30.300.70">
    <property type="entry name" value="RimP-like superfamily, N-terminal"/>
    <property type="match status" value="1"/>
</dbReference>
<organism evidence="7 8">
    <name type="scientific">Candidatus Fimadaptatus faecigallinarum</name>
    <dbReference type="NCBI Taxonomy" id="2840814"/>
    <lineage>
        <taxon>Bacteria</taxon>
        <taxon>Bacillati</taxon>
        <taxon>Bacillota</taxon>
        <taxon>Clostridia</taxon>
        <taxon>Eubacteriales</taxon>
        <taxon>Candidatus Fimadaptatus</taxon>
    </lineage>
</organism>
<evidence type="ECO:0000256" key="2">
    <source>
        <dbReference type="ARBA" id="ARBA00022517"/>
    </source>
</evidence>
<evidence type="ECO:0000313" key="8">
    <source>
        <dbReference type="Proteomes" id="UP000824123"/>
    </source>
</evidence>
<keyword evidence="2 3" id="KW-0690">Ribosome biogenesis</keyword>
<feature type="domain" description="Ribosome maturation factor RimP N-terminal" evidence="5">
    <location>
        <begin position="23"/>
        <end position="86"/>
    </location>
</feature>
<dbReference type="Proteomes" id="UP000824123">
    <property type="component" value="Unassembled WGS sequence"/>
</dbReference>
<dbReference type="InterPro" id="IPR036847">
    <property type="entry name" value="RimP_C_sf"/>
</dbReference>
<dbReference type="GO" id="GO:0005829">
    <property type="term" value="C:cytosol"/>
    <property type="evidence" value="ECO:0007669"/>
    <property type="project" value="TreeGrafter"/>
</dbReference>
<evidence type="ECO:0000256" key="3">
    <source>
        <dbReference type="HAMAP-Rule" id="MF_01077"/>
    </source>
</evidence>
<sequence>MAKRTKKPAQPLGRLRQQAAAEAEALGIELVDVVMAREGAGDVLRFTIDRPGGVSLDDCEAFHRRALKLAQDVDYDYMEVSSPGADRPLKTERDFESALGQLVEAHFYRQLDGAKRLMGRLEAWDAASVSLDVGGETRNIARADISQLRLAVDEAELDSPLFDALEADVLEASQPDAGAGDDADLDDGGNDLR</sequence>
<evidence type="ECO:0000259" key="6">
    <source>
        <dbReference type="Pfam" id="PF17384"/>
    </source>
</evidence>
<dbReference type="GO" id="GO:0006412">
    <property type="term" value="P:translation"/>
    <property type="evidence" value="ECO:0007669"/>
    <property type="project" value="TreeGrafter"/>
</dbReference>
<keyword evidence="1 3" id="KW-0963">Cytoplasm</keyword>
<protein>
    <recommendedName>
        <fullName evidence="3">Ribosome maturation factor RimP</fullName>
    </recommendedName>
</protein>
<dbReference type="Gene3D" id="2.30.30.180">
    <property type="entry name" value="Ribosome maturation factor RimP, C-terminal domain"/>
    <property type="match status" value="1"/>
</dbReference>
<dbReference type="Pfam" id="PF02576">
    <property type="entry name" value="RimP_N"/>
    <property type="match status" value="1"/>
</dbReference>
<evidence type="ECO:0000313" key="7">
    <source>
        <dbReference type="EMBL" id="HIU46874.1"/>
    </source>
</evidence>
<accession>A0A9D1LRT4</accession>
<evidence type="ECO:0000259" key="5">
    <source>
        <dbReference type="Pfam" id="PF02576"/>
    </source>
</evidence>
<dbReference type="InterPro" id="IPR035956">
    <property type="entry name" value="RimP_N_sf"/>
</dbReference>
<feature type="domain" description="Ribosome maturation factor RimP C-terminal" evidence="6">
    <location>
        <begin position="89"/>
        <end position="152"/>
    </location>
</feature>
<evidence type="ECO:0000256" key="1">
    <source>
        <dbReference type="ARBA" id="ARBA00022490"/>
    </source>
</evidence>